<accession>A0A6A6X6I6</accession>
<dbReference type="OrthoDB" id="3691491at2759"/>
<gene>
    <name evidence="2" type="ORF">K505DRAFT_339126</name>
</gene>
<evidence type="ECO:0000256" key="1">
    <source>
        <dbReference type="SAM" id="MobiDB-lite"/>
    </source>
</evidence>
<feature type="compositionally biased region" description="Basic and acidic residues" evidence="1">
    <location>
        <begin position="509"/>
        <end position="520"/>
    </location>
</feature>
<reference evidence="2" key="1">
    <citation type="journal article" date="2020" name="Stud. Mycol.">
        <title>101 Dothideomycetes genomes: a test case for predicting lifestyles and emergence of pathogens.</title>
        <authorList>
            <person name="Haridas S."/>
            <person name="Albert R."/>
            <person name="Binder M."/>
            <person name="Bloem J."/>
            <person name="Labutti K."/>
            <person name="Salamov A."/>
            <person name="Andreopoulos B."/>
            <person name="Baker S."/>
            <person name="Barry K."/>
            <person name="Bills G."/>
            <person name="Bluhm B."/>
            <person name="Cannon C."/>
            <person name="Castanera R."/>
            <person name="Culley D."/>
            <person name="Daum C."/>
            <person name="Ezra D."/>
            <person name="Gonzalez J."/>
            <person name="Henrissat B."/>
            <person name="Kuo A."/>
            <person name="Liang C."/>
            <person name="Lipzen A."/>
            <person name="Lutzoni F."/>
            <person name="Magnuson J."/>
            <person name="Mondo S."/>
            <person name="Nolan M."/>
            <person name="Ohm R."/>
            <person name="Pangilinan J."/>
            <person name="Park H.-J."/>
            <person name="Ramirez L."/>
            <person name="Alfaro M."/>
            <person name="Sun H."/>
            <person name="Tritt A."/>
            <person name="Yoshinaga Y."/>
            <person name="Zwiers L.-H."/>
            <person name="Turgeon B."/>
            <person name="Goodwin S."/>
            <person name="Spatafora J."/>
            <person name="Crous P."/>
            <person name="Grigoriev I."/>
        </authorList>
    </citation>
    <scope>NUCLEOTIDE SEQUENCE</scope>
    <source>
        <strain evidence="2">CBS 109.77</strain>
    </source>
</reference>
<proteinExistence type="predicted"/>
<evidence type="ECO:0000313" key="2">
    <source>
        <dbReference type="EMBL" id="KAF2791942.1"/>
    </source>
</evidence>
<protein>
    <submittedName>
        <fullName evidence="2">Uncharacterized protein</fullName>
    </submittedName>
</protein>
<evidence type="ECO:0000313" key="3">
    <source>
        <dbReference type="Proteomes" id="UP000799757"/>
    </source>
</evidence>
<feature type="region of interest" description="Disordered" evidence="1">
    <location>
        <begin position="548"/>
        <end position="575"/>
    </location>
</feature>
<dbReference type="AlphaFoldDB" id="A0A6A6X6I6"/>
<sequence length="624" mass="71406">MGPKKSTNKKFDKPIVLGTRSSSRVRALQGKDSTPPENPPSASATRQPVIDIAKAPNKGPSPILRGPSPPSPHGIVFGDNKRDGVNQYKLSLVEMLREANERAEHGKIKELVREKAIINRQKRLKRPFLNEKARLAEIDAQAKDSIKSDRKVDNLKKQRMNDLHYARTMAVSAYEDFLYYQNPILRDNIQVNNHKAAHKSSRPPRTQSQRQSLPAFLVEGDAMKYIDAFIRDHIGEAENVRGATLQSRDLHLSTPHMRRQPVGVARPLDRPIIAPRVLTLDREEIERRRQEIEDSGNEKYEHPETHTQRRQREAGLDVIPATAKAFGKMKTDAGLFISAAESADDWHTSYDSLGPVIAGRICKIPPKTILQIENESETEKGKEQETTMEGLRELLYGKEPEKEIELKKVKSPPFYEYENTTQWGFESTYGRREFHAYNRQKPFSPVNSPPHSPIHLEDKDDEHWVHWQQLRDHHGITDPEWSKKGIQVPYSPFDIDALGKLPKDLRDKIIAGRDPTKNERNTSNNRTLAPAIEGTSMQLLRQALRIEANRNDGESADFERDNESDDEGDLFTQSYRESCEKFSSSSELFNDRNDLRRNGLTRKYSNGGFNEDEKEMPTKKCRFE</sequence>
<feature type="region of interest" description="Disordered" evidence="1">
    <location>
        <begin position="1"/>
        <end position="73"/>
    </location>
</feature>
<feature type="region of interest" description="Disordered" evidence="1">
    <location>
        <begin position="509"/>
        <end position="534"/>
    </location>
</feature>
<feature type="region of interest" description="Disordered" evidence="1">
    <location>
        <begin position="288"/>
        <end position="312"/>
    </location>
</feature>
<dbReference type="Proteomes" id="UP000799757">
    <property type="component" value="Unassembled WGS sequence"/>
</dbReference>
<feature type="compositionally biased region" description="Basic and acidic residues" evidence="1">
    <location>
        <begin position="615"/>
        <end position="624"/>
    </location>
</feature>
<feature type="region of interest" description="Disordered" evidence="1">
    <location>
        <begin position="599"/>
        <end position="624"/>
    </location>
</feature>
<feature type="compositionally biased region" description="Basic and acidic residues" evidence="1">
    <location>
        <begin position="548"/>
        <end position="561"/>
    </location>
</feature>
<dbReference type="EMBL" id="MU001994">
    <property type="protein sequence ID" value="KAF2791942.1"/>
    <property type="molecule type" value="Genomic_DNA"/>
</dbReference>
<organism evidence="2 3">
    <name type="scientific">Melanomma pulvis-pyrius CBS 109.77</name>
    <dbReference type="NCBI Taxonomy" id="1314802"/>
    <lineage>
        <taxon>Eukaryota</taxon>
        <taxon>Fungi</taxon>
        <taxon>Dikarya</taxon>
        <taxon>Ascomycota</taxon>
        <taxon>Pezizomycotina</taxon>
        <taxon>Dothideomycetes</taxon>
        <taxon>Pleosporomycetidae</taxon>
        <taxon>Pleosporales</taxon>
        <taxon>Melanommataceae</taxon>
        <taxon>Melanomma</taxon>
    </lineage>
</organism>
<keyword evidence="3" id="KW-1185">Reference proteome</keyword>
<name>A0A6A6X6I6_9PLEO</name>